<reference evidence="1 2" key="1">
    <citation type="journal article" date="2018" name="Sci. Rep.">
        <title>Comparative genomics provides insights into the lifestyle and reveals functional heterogeneity of dark septate endophytic fungi.</title>
        <authorList>
            <person name="Knapp D.G."/>
            <person name="Nemeth J.B."/>
            <person name="Barry K."/>
            <person name="Hainaut M."/>
            <person name="Henrissat B."/>
            <person name="Johnson J."/>
            <person name="Kuo A."/>
            <person name="Lim J.H.P."/>
            <person name="Lipzen A."/>
            <person name="Nolan M."/>
            <person name="Ohm R.A."/>
            <person name="Tamas L."/>
            <person name="Grigoriev I.V."/>
            <person name="Spatafora J.W."/>
            <person name="Nagy L.G."/>
            <person name="Kovacs G.M."/>
        </authorList>
    </citation>
    <scope>NUCLEOTIDE SEQUENCE [LARGE SCALE GENOMIC DNA]</scope>
    <source>
        <strain evidence="1 2">DSE2036</strain>
    </source>
</reference>
<sequence length="157" mass="17554">MPRQWTLENVSPHSMVVIDRGRRFFMSSSASGDFPDFPQSFPLPTPSSSTQSPNLPAFLDTKELIFFFGFVLLDTIRLFSNFPELDLVRALLSFAAFGPLVPVLARLLHGHTQRSFCPLRQPPSLGALVLGFLTVASGVDSVHYWRKILYHFASSNP</sequence>
<protein>
    <submittedName>
        <fullName evidence="1">Uncharacterized protein</fullName>
    </submittedName>
</protein>
<accession>A0A2V1DQ68</accession>
<organism evidence="1 2">
    <name type="scientific">Periconia macrospinosa</name>
    <dbReference type="NCBI Taxonomy" id="97972"/>
    <lineage>
        <taxon>Eukaryota</taxon>
        <taxon>Fungi</taxon>
        <taxon>Dikarya</taxon>
        <taxon>Ascomycota</taxon>
        <taxon>Pezizomycotina</taxon>
        <taxon>Dothideomycetes</taxon>
        <taxon>Pleosporomycetidae</taxon>
        <taxon>Pleosporales</taxon>
        <taxon>Massarineae</taxon>
        <taxon>Periconiaceae</taxon>
        <taxon>Periconia</taxon>
    </lineage>
</organism>
<dbReference type="EMBL" id="KZ805374">
    <property type="protein sequence ID" value="PVI00393.1"/>
    <property type="molecule type" value="Genomic_DNA"/>
</dbReference>
<evidence type="ECO:0000313" key="1">
    <source>
        <dbReference type="EMBL" id="PVI00393.1"/>
    </source>
</evidence>
<proteinExistence type="predicted"/>
<gene>
    <name evidence="1" type="ORF">DM02DRAFT_395239</name>
</gene>
<evidence type="ECO:0000313" key="2">
    <source>
        <dbReference type="Proteomes" id="UP000244855"/>
    </source>
</evidence>
<name>A0A2V1DQ68_9PLEO</name>
<keyword evidence="2" id="KW-1185">Reference proteome</keyword>
<dbReference type="AlphaFoldDB" id="A0A2V1DQ68"/>
<dbReference type="Proteomes" id="UP000244855">
    <property type="component" value="Unassembled WGS sequence"/>
</dbReference>